<dbReference type="PANTHER" id="PTHR41700">
    <property type="entry name" value="GCN5-RELATED N-ACETYLTRANSFERASE"/>
    <property type="match status" value="1"/>
</dbReference>
<dbReference type="SUPFAM" id="SSF55729">
    <property type="entry name" value="Acyl-CoA N-acyltransferases (Nat)"/>
    <property type="match status" value="1"/>
</dbReference>
<dbReference type="OrthoDB" id="9797990at2"/>
<dbReference type="InterPro" id="IPR038764">
    <property type="entry name" value="GNAT_N_AcTrfase_prd"/>
</dbReference>
<dbReference type="STRING" id="574651.SAMN04487968_1225"/>
<organism evidence="1 2">
    <name type="scientific">Nocardioides terrae</name>
    <dbReference type="NCBI Taxonomy" id="574651"/>
    <lineage>
        <taxon>Bacteria</taxon>
        <taxon>Bacillati</taxon>
        <taxon>Actinomycetota</taxon>
        <taxon>Actinomycetes</taxon>
        <taxon>Propionibacteriales</taxon>
        <taxon>Nocardioidaceae</taxon>
        <taxon>Nocardioides</taxon>
    </lineage>
</organism>
<dbReference type="RefSeq" id="WP_091126617.1">
    <property type="nucleotide sequence ID" value="NZ_FOLB01000022.1"/>
</dbReference>
<dbReference type="AlphaFoldDB" id="A0A1I1NWP5"/>
<evidence type="ECO:0000313" key="1">
    <source>
        <dbReference type="EMBL" id="SFD02019.1"/>
    </source>
</evidence>
<dbReference type="EMBL" id="FOLB01000022">
    <property type="protein sequence ID" value="SFD02019.1"/>
    <property type="molecule type" value="Genomic_DNA"/>
</dbReference>
<reference evidence="1 2" key="1">
    <citation type="submission" date="2016-10" db="EMBL/GenBank/DDBJ databases">
        <authorList>
            <person name="de Groot N.N."/>
        </authorList>
    </citation>
    <scope>NUCLEOTIDE SEQUENCE [LARGE SCALE GENOMIC DNA]</scope>
    <source>
        <strain evidence="1 2">CGMCC 1.7056</strain>
    </source>
</reference>
<accession>A0A1I1NWP5</accession>
<dbReference type="GO" id="GO:0016740">
    <property type="term" value="F:transferase activity"/>
    <property type="evidence" value="ECO:0007669"/>
    <property type="project" value="UniProtKB-KW"/>
</dbReference>
<dbReference type="Proteomes" id="UP000198832">
    <property type="component" value="Unassembled WGS sequence"/>
</dbReference>
<keyword evidence="2" id="KW-1185">Reference proteome</keyword>
<proteinExistence type="predicted"/>
<dbReference type="InterPro" id="IPR016181">
    <property type="entry name" value="Acyl_CoA_acyltransferase"/>
</dbReference>
<name>A0A1I1NWP5_9ACTN</name>
<sequence length="270" mass="28704">MTGPEASTAWSAFESAATASRVVVRELGDLGELREAAAVLGRIWGVPENPPMSAELLRALGKAESYVAAAFDGAGGDAAMVGVCVGFHSTPAARAMHSHIAGVTTAMAGRHVGFALKLHQRAWCLDRGIELMEWTYDPLVARNAYFNLAKLGAHVAEYLPDFYGTMDDGINRDDETDRILVHWDLASASVVAASAGRTVRPVVPSGAAASWVQVPRDIEALRLTDPEQARGWRTKVRDQLLSALAAGGSVAGFDKEQGYLVLPHEGDVSP</sequence>
<protein>
    <submittedName>
        <fullName evidence="1">Predicted acetyltransferase, GNAT superfamily</fullName>
    </submittedName>
</protein>
<evidence type="ECO:0000313" key="2">
    <source>
        <dbReference type="Proteomes" id="UP000198832"/>
    </source>
</evidence>
<keyword evidence="1" id="KW-0808">Transferase</keyword>
<gene>
    <name evidence="1" type="ORF">SAMN04487968_1225</name>
</gene>
<dbReference type="PANTHER" id="PTHR41700:SF1">
    <property type="entry name" value="N-ACETYLTRANSFERASE DOMAIN-CONTAINING PROTEIN"/>
    <property type="match status" value="1"/>
</dbReference>